<dbReference type="Pfam" id="PF20124">
    <property type="entry name" value="DUF6514"/>
    <property type="match status" value="1"/>
</dbReference>
<dbReference type="PIRSF" id="PIRSF033595">
    <property type="entry name" value="UCP033595"/>
    <property type="match status" value="1"/>
</dbReference>
<organism evidence="1 2">
    <name type="scientific">Clostridium intestinale DSM 6191</name>
    <dbReference type="NCBI Taxonomy" id="1121320"/>
    <lineage>
        <taxon>Bacteria</taxon>
        <taxon>Bacillati</taxon>
        <taxon>Bacillota</taxon>
        <taxon>Clostridia</taxon>
        <taxon>Eubacteriales</taxon>
        <taxon>Clostridiaceae</taxon>
        <taxon>Clostridium</taxon>
    </lineage>
</organism>
<protein>
    <submittedName>
        <fullName evidence="1">Uncharacterized protein</fullName>
    </submittedName>
</protein>
<evidence type="ECO:0000313" key="1">
    <source>
        <dbReference type="EMBL" id="SHI11915.1"/>
    </source>
</evidence>
<dbReference type="RefSeq" id="WP_021803546.1">
    <property type="nucleotide sequence ID" value="NZ_FQXU01000006.1"/>
</dbReference>
<dbReference type="Proteomes" id="UP000184241">
    <property type="component" value="Unassembled WGS sequence"/>
</dbReference>
<dbReference type="EMBL" id="FQXU01000006">
    <property type="protein sequence ID" value="SHI11915.1"/>
    <property type="molecule type" value="Genomic_DNA"/>
</dbReference>
<name>A0A1M5YIT8_9CLOT</name>
<dbReference type="InterPro" id="IPR017016">
    <property type="entry name" value="UCP033595"/>
</dbReference>
<sequence length="102" mass="12147">MIILKNEKVVESVQDNSRYEYSYRLVKTDYRNMVAYGIEVERMDFNDENLINIERECINKISPVYNKVENMVDLLYKYRVSPIHLVDVLGETIDECVMDFPN</sequence>
<reference evidence="1 2" key="1">
    <citation type="submission" date="2016-11" db="EMBL/GenBank/DDBJ databases">
        <authorList>
            <person name="Jaros S."/>
            <person name="Januszkiewicz K."/>
            <person name="Wedrychowicz H."/>
        </authorList>
    </citation>
    <scope>NUCLEOTIDE SEQUENCE [LARGE SCALE GENOMIC DNA]</scope>
    <source>
        <strain evidence="1 2">DSM 6191</strain>
    </source>
</reference>
<dbReference type="AlphaFoldDB" id="A0A1M5YIT8"/>
<gene>
    <name evidence="1" type="ORF">SAMN02745941_02041</name>
</gene>
<proteinExistence type="predicted"/>
<evidence type="ECO:0000313" key="2">
    <source>
        <dbReference type="Proteomes" id="UP000184241"/>
    </source>
</evidence>
<accession>A0A1M5YIT8</accession>